<dbReference type="KEGG" id="gtl:EP073_06195"/>
<dbReference type="GO" id="GO:0005737">
    <property type="term" value="C:cytoplasm"/>
    <property type="evidence" value="ECO:0007669"/>
    <property type="project" value="UniProtKB-SubCell"/>
</dbReference>
<protein>
    <recommendedName>
        <fullName evidence="6">Ribosomal RNA small subunit methyltransferase I</fullName>
        <ecNumber evidence="6">2.1.1.198</ecNumber>
    </recommendedName>
    <alternativeName>
        <fullName evidence="6">16S rRNA 2'-O-ribose C1402 methyltransferase</fullName>
    </alternativeName>
    <alternativeName>
        <fullName evidence="6">rRNA (cytidine-2'-O-)-methyltransferase RsmI</fullName>
    </alternativeName>
</protein>
<dbReference type="InterPro" id="IPR014776">
    <property type="entry name" value="4pyrrole_Mease_sub2"/>
</dbReference>
<comment type="similarity">
    <text evidence="6">Belongs to the methyltransferase superfamily. RsmI family.</text>
</comment>
<evidence type="ECO:0000259" key="7">
    <source>
        <dbReference type="Pfam" id="PF00590"/>
    </source>
</evidence>
<dbReference type="Gene3D" id="3.40.1010.10">
    <property type="entry name" value="Cobalt-precorrin-4 Transmethylase, Domain 1"/>
    <property type="match status" value="1"/>
</dbReference>
<gene>
    <name evidence="6 8" type="primary">rsmI</name>
    <name evidence="8" type="ORF">EP073_06195</name>
</gene>
<evidence type="ECO:0000256" key="5">
    <source>
        <dbReference type="ARBA" id="ARBA00022691"/>
    </source>
</evidence>
<evidence type="ECO:0000256" key="6">
    <source>
        <dbReference type="HAMAP-Rule" id="MF_01877"/>
    </source>
</evidence>
<keyword evidence="5 6" id="KW-0949">S-adenosyl-L-methionine</keyword>
<name>A0A410JY81_9BACT</name>
<evidence type="ECO:0000256" key="4">
    <source>
        <dbReference type="ARBA" id="ARBA00022679"/>
    </source>
</evidence>
<dbReference type="SUPFAM" id="SSF53790">
    <property type="entry name" value="Tetrapyrrole methylase"/>
    <property type="match status" value="1"/>
</dbReference>
<dbReference type="Pfam" id="PF00590">
    <property type="entry name" value="TP_methylase"/>
    <property type="match status" value="1"/>
</dbReference>
<reference evidence="8 9" key="1">
    <citation type="submission" date="2019-01" db="EMBL/GenBank/DDBJ databases">
        <title>Geovibrio thiophilus DSM 11263, complete genome.</title>
        <authorList>
            <person name="Spring S."/>
            <person name="Bunk B."/>
            <person name="Sproer C."/>
        </authorList>
    </citation>
    <scope>NUCLEOTIDE SEQUENCE [LARGE SCALE GENOMIC DNA]</scope>
    <source>
        <strain evidence="8 9">DSM 11263</strain>
    </source>
</reference>
<dbReference type="NCBIfam" id="TIGR00096">
    <property type="entry name" value="16S rRNA (cytidine(1402)-2'-O)-methyltransferase"/>
    <property type="match status" value="1"/>
</dbReference>
<comment type="catalytic activity">
    <reaction evidence="6">
        <text>cytidine(1402) in 16S rRNA + S-adenosyl-L-methionine = 2'-O-methylcytidine(1402) in 16S rRNA + S-adenosyl-L-homocysteine + H(+)</text>
        <dbReference type="Rhea" id="RHEA:42924"/>
        <dbReference type="Rhea" id="RHEA-COMP:10285"/>
        <dbReference type="Rhea" id="RHEA-COMP:10286"/>
        <dbReference type="ChEBI" id="CHEBI:15378"/>
        <dbReference type="ChEBI" id="CHEBI:57856"/>
        <dbReference type="ChEBI" id="CHEBI:59789"/>
        <dbReference type="ChEBI" id="CHEBI:74495"/>
        <dbReference type="ChEBI" id="CHEBI:82748"/>
        <dbReference type="EC" id="2.1.1.198"/>
    </reaction>
</comment>
<keyword evidence="2 6" id="KW-0698">rRNA processing</keyword>
<evidence type="ECO:0000256" key="2">
    <source>
        <dbReference type="ARBA" id="ARBA00022552"/>
    </source>
</evidence>
<dbReference type="EMBL" id="CP035108">
    <property type="protein sequence ID" value="QAR33011.1"/>
    <property type="molecule type" value="Genomic_DNA"/>
</dbReference>
<dbReference type="RefSeq" id="WP_128466297.1">
    <property type="nucleotide sequence ID" value="NZ_CP035108.1"/>
</dbReference>
<sequence>MSSNPLLSFVPTPVGNLGDITIRAVAALRAADIVFAEDTRTALKLLSHLEIKVKIESFHKDNEKKTIHRVMELLGEGKKIAVISEAGSPCISDPGMYLSAALREANIQFEALPGATAFVPALTLSGFDTSDFYFHGFLPHKLSEKKGEIEKLKTINSLIVFYESPHRVAETLKLLIDNFPVPVSLSREISKLHEETLLISTEEDINALMLKGEFVLVVNNRREEEKEEKEDFRELAETLIKEGLSAKDCLTVLKALGVKRNAAYSAINEIINR</sequence>
<keyword evidence="4 6" id="KW-0808">Transferase</keyword>
<dbReference type="EC" id="2.1.1.198" evidence="6"/>
<accession>A0A410JY81</accession>
<evidence type="ECO:0000256" key="3">
    <source>
        <dbReference type="ARBA" id="ARBA00022603"/>
    </source>
</evidence>
<dbReference type="PIRSF" id="PIRSF005917">
    <property type="entry name" value="MTase_YraL"/>
    <property type="match status" value="1"/>
</dbReference>
<dbReference type="InterPro" id="IPR035996">
    <property type="entry name" value="4pyrrol_Methylase_sf"/>
</dbReference>
<dbReference type="CDD" id="cd11648">
    <property type="entry name" value="RsmI"/>
    <property type="match status" value="1"/>
</dbReference>
<evidence type="ECO:0000313" key="9">
    <source>
        <dbReference type="Proteomes" id="UP000287502"/>
    </source>
</evidence>
<comment type="subcellular location">
    <subcellularLocation>
        <location evidence="6">Cytoplasm</location>
    </subcellularLocation>
</comment>
<dbReference type="OrthoDB" id="9809084at2"/>
<dbReference type="GO" id="GO:0070677">
    <property type="term" value="F:rRNA (cytosine-2'-O-)-methyltransferase activity"/>
    <property type="evidence" value="ECO:0007669"/>
    <property type="project" value="UniProtKB-UniRule"/>
</dbReference>
<evidence type="ECO:0000256" key="1">
    <source>
        <dbReference type="ARBA" id="ARBA00022490"/>
    </source>
</evidence>
<keyword evidence="9" id="KW-1185">Reference proteome</keyword>
<evidence type="ECO:0000313" key="8">
    <source>
        <dbReference type="EMBL" id="QAR33011.1"/>
    </source>
</evidence>
<dbReference type="PANTHER" id="PTHR46111:SF1">
    <property type="entry name" value="RIBOSOMAL RNA SMALL SUBUNIT METHYLTRANSFERASE I"/>
    <property type="match status" value="1"/>
</dbReference>
<comment type="function">
    <text evidence="6">Catalyzes the 2'-O-methylation of the ribose of cytidine 1402 (C1402) in 16S rRNA.</text>
</comment>
<dbReference type="PANTHER" id="PTHR46111">
    <property type="entry name" value="RIBOSOMAL RNA SMALL SUBUNIT METHYLTRANSFERASE I"/>
    <property type="match status" value="1"/>
</dbReference>
<keyword evidence="1 6" id="KW-0963">Cytoplasm</keyword>
<feature type="domain" description="Tetrapyrrole methylase" evidence="7">
    <location>
        <begin position="7"/>
        <end position="203"/>
    </location>
</feature>
<dbReference type="Proteomes" id="UP000287502">
    <property type="component" value="Chromosome"/>
</dbReference>
<dbReference type="Gene3D" id="3.30.950.10">
    <property type="entry name" value="Methyltransferase, Cobalt-precorrin-4 Transmethylase, Domain 2"/>
    <property type="match status" value="1"/>
</dbReference>
<proteinExistence type="inferred from homology"/>
<keyword evidence="3 6" id="KW-0489">Methyltransferase</keyword>
<dbReference type="InterPro" id="IPR000878">
    <property type="entry name" value="4pyrrol_Mease"/>
</dbReference>
<organism evidence="8 9">
    <name type="scientific">Geovibrio thiophilus</name>
    <dbReference type="NCBI Taxonomy" id="139438"/>
    <lineage>
        <taxon>Bacteria</taxon>
        <taxon>Pseudomonadati</taxon>
        <taxon>Deferribacterota</taxon>
        <taxon>Deferribacteres</taxon>
        <taxon>Deferribacterales</taxon>
        <taxon>Geovibrionaceae</taxon>
        <taxon>Geovibrio</taxon>
    </lineage>
</organism>
<dbReference type="InterPro" id="IPR008189">
    <property type="entry name" value="rRNA_ssu_MeTfrase_I"/>
</dbReference>
<dbReference type="AlphaFoldDB" id="A0A410JY81"/>
<dbReference type="HAMAP" id="MF_01877">
    <property type="entry name" value="16SrRNA_methyltr_I"/>
    <property type="match status" value="1"/>
</dbReference>
<dbReference type="InterPro" id="IPR014777">
    <property type="entry name" value="4pyrrole_Mease_sub1"/>
</dbReference>